<sequence>MPAIEITTTFNIRSETNSVFQNSYSYQIIYFNSSTPLTIHMFCRSYNTIRISKTCSLIDTAPAPSNSLSTSVSSYSSNRALSSSAVSMFSPLPLKQVMFLKLLPLHPTPYFLHLRLQNKLQKFAGKRVLTEVLPQK</sequence>
<evidence type="ECO:0000313" key="2">
    <source>
        <dbReference type="Proteomes" id="UP000887159"/>
    </source>
</evidence>
<dbReference type="Proteomes" id="UP000887159">
    <property type="component" value="Unassembled WGS sequence"/>
</dbReference>
<accession>A0A8X6VDA0</accession>
<evidence type="ECO:0000313" key="1">
    <source>
        <dbReference type="EMBL" id="GFY08374.1"/>
    </source>
</evidence>
<name>A0A8X6VDA0_TRICX</name>
<dbReference type="EMBL" id="BMAU01021280">
    <property type="protein sequence ID" value="GFY08374.1"/>
    <property type="molecule type" value="Genomic_DNA"/>
</dbReference>
<keyword evidence="2" id="KW-1185">Reference proteome</keyword>
<proteinExistence type="predicted"/>
<dbReference type="AlphaFoldDB" id="A0A8X6VDA0"/>
<reference evidence="1" key="1">
    <citation type="submission" date="2020-08" db="EMBL/GenBank/DDBJ databases">
        <title>Multicomponent nature underlies the extraordinary mechanical properties of spider dragline silk.</title>
        <authorList>
            <person name="Kono N."/>
            <person name="Nakamura H."/>
            <person name="Mori M."/>
            <person name="Yoshida Y."/>
            <person name="Ohtoshi R."/>
            <person name="Malay A.D."/>
            <person name="Moran D.A.P."/>
            <person name="Tomita M."/>
            <person name="Numata K."/>
            <person name="Arakawa K."/>
        </authorList>
    </citation>
    <scope>NUCLEOTIDE SEQUENCE</scope>
</reference>
<protein>
    <submittedName>
        <fullName evidence="1">Uncharacterized protein</fullName>
    </submittedName>
</protein>
<gene>
    <name evidence="1" type="ORF">TNCV_1357801</name>
</gene>
<organism evidence="1 2">
    <name type="scientific">Trichonephila clavipes</name>
    <name type="common">Golden silk orbweaver</name>
    <name type="synonym">Nephila clavipes</name>
    <dbReference type="NCBI Taxonomy" id="2585209"/>
    <lineage>
        <taxon>Eukaryota</taxon>
        <taxon>Metazoa</taxon>
        <taxon>Ecdysozoa</taxon>
        <taxon>Arthropoda</taxon>
        <taxon>Chelicerata</taxon>
        <taxon>Arachnida</taxon>
        <taxon>Araneae</taxon>
        <taxon>Araneomorphae</taxon>
        <taxon>Entelegynae</taxon>
        <taxon>Araneoidea</taxon>
        <taxon>Nephilidae</taxon>
        <taxon>Trichonephila</taxon>
    </lineage>
</organism>
<comment type="caution">
    <text evidence="1">The sequence shown here is derived from an EMBL/GenBank/DDBJ whole genome shotgun (WGS) entry which is preliminary data.</text>
</comment>